<proteinExistence type="predicted"/>
<dbReference type="Gramene" id="TKW33321">
    <property type="protein sequence ID" value="TKW33321"/>
    <property type="gene ID" value="SEVIR_2G226300v2"/>
</dbReference>
<keyword evidence="2" id="KW-1185">Reference proteome</keyword>
<name>A0A4U6VTS8_SETVI</name>
<dbReference type="EMBL" id="CM016553">
    <property type="protein sequence ID" value="TKW33321.1"/>
    <property type="molecule type" value="Genomic_DNA"/>
</dbReference>
<protein>
    <submittedName>
        <fullName evidence="1">Uncharacterized protein</fullName>
    </submittedName>
</protein>
<dbReference type="AlphaFoldDB" id="A0A4U6VTS8"/>
<dbReference type="Proteomes" id="UP000298652">
    <property type="component" value="Chromosome 2"/>
</dbReference>
<evidence type="ECO:0000313" key="2">
    <source>
        <dbReference type="Proteomes" id="UP000298652"/>
    </source>
</evidence>
<sequence>MRSTDSNLDASPSCGFFAKEFVDQMHDRLRSCNYPLPTTI</sequence>
<reference evidence="1" key="1">
    <citation type="submission" date="2019-03" db="EMBL/GenBank/DDBJ databases">
        <title>WGS assembly of Setaria viridis.</title>
        <authorList>
            <person name="Huang P."/>
            <person name="Jenkins J."/>
            <person name="Grimwood J."/>
            <person name="Barry K."/>
            <person name="Healey A."/>
            <person name="Mamidi S."/>
            <person name="Sreedasyam A."/>
            <person name="Shu S."/>
            <person name="Feldman M."/>
            <person name="Wu J."/>
            <person name="Yu Y."/>
            <person name="Chen C."/>
            <person name="Johnson J."/>
            <person name="Rokhsar D."/>
            <person name="Baxter I."/>
            <person name="Schmutz J."/>
            <person name="Brutnell T."/>
            <person name="Kellogg E."/>
        </authorList>
    </citation>
    <scope>NUCLEOTIDE SEQUENCE [LARGE SCALE GENOMIC DNA]</scope>
</reference>
<organism evidence="1 2">
    <name type="scientific">Setaria viridis</name>
    <name type="common">Green bristlegrass</name>
    <name type="synonym">Setaria italica subsp. viridis</name>
    <dbReference type="NCBI Taxonomy" id="4556"/>
    <lineage>
        <taxon>Eukaryota</taxon>
        <taxon>Viridiplantae</taxon>
        <taxon>Streptophyta</taxon>
        <taxon>Embryophyta</taxon>
        <taxon>Tracheophyta</taxon>
        <taxon>Spermatophyta</taxon>
        <taxon>Magnoliopsida</taxon>
        <taxon>Liliopsida</taxon>
        <taxon>Poales</taxon>
        <taxon>Poaceae</taxon>
        <taxon>PACMAD clade</taxon>
        <taxon>Panicoideae</taxon>
        <taxon>Panicodae</taxon>
        <taxon>Paniceae</taxon>
        <taxon>Cenchrinae</taxon>
        <taxon>Setaria</taxon>
    </lineage>
</organism>
<gene>
    <name evidence="1" type="ORF">SEVIR_2G226300v2</name>
</gene>
<evidence type="ECO:0000313" key="1">
    <source>
        <dbReference type="EMBL" id="TKW33321.1"/>
    </source>
</evidence>
<accession>A0A4U6VTS8</accession>